<protein>
    <submittedName>
        <fullName evidence="9">Uncharacterized protein</fullName>
    </submittedName>
</protein>
<keyword evidence="3 8" id="KW-0812">Transmembrane</keyword>
<evidence type="ECO:0000256" key="3">
    <source>
        <dbReference type="ARBA" id="ARBA00022692"/>
    </source>
</evidence>
<evidence type="ECO:0000256" key="6">
    <source>
        <dbReference type="ARBA" id="ARBA00023170"/>
    </source>
</evidence>
<comment type="caution">
    <text evidence="9">The sequence shown here is derived from an EMBL/GenBank/DDBJ whole genome shotgun (WGS) entry which is preliminary data.</text>
</comment>
<gene>
    <name evidence="9" type="ORF">PYX00_000650</name>
</gene>
<proteinExistence type="predicted"/>
<comment type="subcellular location">
    <subcellularLocation>
        <location evidence="1">Cell membrane</location>
        <topology evidence="1">Multi-pass membrane protein</topology>
    </subcellularLocation>
</comment>
<keyword evidence="7" id="KW-0325">Glycoprotein</keyword>
<name>A0AAW2I9E9_9NEOP</name>
<reference evidence="9" key="1">
    <citation type="journal article" date="2024" name="Gigascience">
        <title>Chromosome-level genome of the poultry shaft louse Menopon gallinae provides insight into the host-switching and adaptive evolution of parasitic lice.</title>
        <authorList>
            <person name="Xu Y."/>
            <person name="Ma L."/>
            <person name="Liu S."/>
            <person name="Liang Y."/>
            <person name="Liu Q."/>
            <person name="He Z."/>
            <person name="Tian L."/>
            <person name="Duan Y."/>
            <person name="Cai W."/>
            <person name="Li H."/>
            <person name="Song F."/>
        </authorList>
    </citation>
    <scope>NUCLEOTIDE SEQUENCE</scope>
    <source>
        <strain evidence="9">Cailab_2023a</strain>
    </source>
</reference>
<dbReference type="SUPFAM" id="SSF53850">
    <property type="entry name" value="Periplasmic binding protein-like II"/>
    <property type="match status" value="1"/>
</dbReference>
<evidence type="ECO:0000256" key="1">
    <source>
        <dbReference type="ARBA" id="ARBA00004651"/>
    </source>
</evidence>
<organism evidence="9">
    <name type="scientific">Menopon gallinae</name>
    <name type="common">poultry shaft louse</name>
    <dbReference type="NCBI Taxonomy" id="328185"/>
    <lineage>
        <taxon>Eukaryota</taxon>
        <taxon>Metazoa</taxon>
        <taxon>Ecdysozoa</taxon>
        <taxon>Arthropoda</taxon>
        <taxon>Hexapoda</taxon>
        <taxon>Insecta</taxon>
        <taxon>Pterygota</taxon>
        <taxon>Neoptera</taxon>
        <taxon>Paraneoptera</taxon>
        <taxon>Psocodea</taxon>
        <taxon>Troctomorpha</taxon>
        <taxon>Phthiraptera</taxon>
        <taxon>Amblycera</taxon>
        <taxon>Menoponidae</taxon>
        <taxon>Menopon</taxon>
    </lineage>
</organism>
<dbReference type="AlphaFoldDB" id="A0AAW2I9E9"/>
<evidence type="ECO:0000313" key="9">
    <source>
        <dbReference type="EMBL" id="KAL0278997.1"/>
    </source>
</evidence>
<dbReference type="InterPro" id="IPR052192">
    <property type="entry name" value="Insect_Ionotropic_Sensory_Rcpt"/>
</dbReference>
<dbReference type="EMBL" id="JARGDH010000001">
    <property type="protein sequence ID" value="KAL0278997.1"/>
    <property type="molecule type" value="Genomic_DNA"/>
</dbReference>
<dbReference type="PANTHER" id="PTHR42643">
    <property type="entry name" value="IONOTROPIC RECEPTOR 20A-RELATED"/>
    <property type="match status" value="1"/>
</dbReference>
<keyword evidence="6" id="KW-0675">Receptor</keyword>
<evidence type="ECO:0000256" key="5">
    <source>
        <dbReference type="ARBA" id="ARBA00023136"/>
    </source>
</evidence>
<feature type="transmembrane region" description="Helical" evidence="8">
    <location>
        <begin position="179"/>
        <end position="206"/>
    </location>
</feature>
<keyword evidence="4 8" id="KW-1133">Transmembrane helix</keyword>
<evidence type="ECO:0000256" key="7">
    <source>
        <dbReference type="ARBA" id="ARBA00023180"/>
    </source>
</evidence>
<dbReference type="PANTHER" id="PTHR42643:SF39">
    <property type="entry name" value="IONOTROPIC RECEPTOR 56A-RELATED"/>
    <property type="match status" value="1"/>
</dbReference>
<dbReference type="GO" id="GO:0005886">
    <property type="term" value="C:plasma membrane"/>
    <property type="evidence" value="ECO:0007669"/>
    <property type="project" value="UniProtKB-SubCell"/>
</dbReference>
<sequence>MAFWIVFSKLTGDIYEASLGSQITVPLDDPEIETFRQLVDSDLQLFGLLNMKEVLAANNESAVLREVLKKLTLTEMDIDVAVDEMANVRKMAYVRHRSTFTYYILENSAKGKLNILKECAYEYYPVFALQRNSPLANRMNQVLSIVFESGIGNYWESSFLYEEPEDVLEFKPFNINQSIGIFTLLLIGHAIALPTFIAEVGTGLAGRRQHGRKRKRKTRNRYR</sequence>
<keyword evidence="2" id="KW-1003">Cell membrane</keyword>
<keyword evidence="5 8" id="KW-0472">Membrane</keyword>
<evidence type="ECO:0000256" key="4">
    <source>
        <dbReference type="ARBA" id="ARBA00022989"/>
    </source>
</evidence>
<evidence type="ECO:0000256" key="2">
    <source>
        <dbReference type="ARBA" id="ARBA00022475"/>
    </source>
</evidence>
<evidence type="ECO:0000256" key="8">
    <source>
        <dbReference type="SAM" id="Phobius"/>
    </source>
</evidence>
<accession>A0AAW2I9E9</accession>